<dbReference type="InterPro" id="IPR021309">
    <property type="entry name" value="YgaP-like_TM"/>
</dbReference>
<keyword evidence="1" id="KW-0472">Membrane</keyword>
<gene>
    <name evidence="3" type="ORF">SCFA_270064</name>
</gene>
<feature type="transmembrane region" description="Helical" evidence="1">
    <location>
        <begin position="32"/>
        <end position="57"/>
    </location>
</feature>
<evidence type="ECO:0000313" key="3">
    <source>
        <dbReference type="EMBL" id="VFU14294.1"/>
    </source>
</evidence>
<organism evidence="3">
    <name type="scientific">anaerobic digester metagenome</name>
    <dbReference type="NCBI Taxonomy" id="1263854"/>
    <lineage>
        <taxon>unclassified sequences</taxon>
        <taxon>metagenomes</taxon>
        <taxon>ecological metagenomes</taxon>
    </lineage>
</organism>
<reference evidence="3" key="1">
    <citation type="submission" date="2019-03" db="EMBL/GenBank/DDBJ databases">
        <authorList>
            <person name="Hao L."/>
        </authorList>
    </citation>
    <scope>NUCLEOTIDE SEQUENCE</scope>
</reference>
<protein>
    <recommendedName>
        <fullName evidence="2">Inner membrane protein YgaP-like transmembrane domain-containing protein</fullName>
    </recommendedName>
</protein>
<feature type="transmembrane region" description="Helical" evidence="1">
    <location>
        <begin position="6"/>
        <end position="25"/>
    </location>
</feature>
<sequence>MEQNVGTLDRIIRLAVAAVLIFVLVKTRKVSLLNALLMIASGALISSASSGSCAIYTHLGISTSEKI</sequence>
<feature type="domain" description="Inner membrane protein YgaP-like transmembrane" evidence="2">
    <location>
        <begin position="1"/>
        <end position="65"/>
    </location>
</feature>
<keyword evidence="1" id="KW-0812">Transmembrane</keyword>
<evidence type="ECO:0000256" key="1">
    <source>
        <dbReference type="SAM" id="Phobius"/>
    </source>
</evidence>
<dbReference type="Pfam" id="PF11127">
    <property type="entry name" value="YgaP-like_TM"/>
    <property type="match status" value="1"/>
</dbReference>
<proteinExistence type="predicted"/>
<name>A0A485LZK0_9ZZZZ</name>
<accession>A0A485LZK0</accession>
<dbReference type="EMBL" id="CAADRM010000089">
    <property type="protein sequence ID" value="VFU14294.1"/>
    <property type="molecule type" value="Genomic_DNA"/>
</dbReference>
<dbReference type="AlphaFoldDB" id="A0A485LZK0"/>
<evidence type="ECO:0000259" key="2">
    <source>
        <dbReference type="Pfam" id="PF11127"/>
    </source>
</evidence>
<keyword evidence="1" id="KW-1133">Transmembrane helix</keyword>